<dbReference type="AlphaFoldDB" id="A0A8S8ZPQ1"/>
<feature type="domain" description="Stc1" evidence="2">
    <location>
        <begin position="31"/>
        <end position="114"/>
    </location>
</feature>
<dbReference type="Proteomes" id="UP000433876">
    <property type="component" value="Unassembled WGS sequence"/>
</dbReference>
<feature type="region of interest" description="Disordered" evidence="1">
    <location>
        <begin position="205"/>
        <end position="224"/>
    </location>
</feature>
<evidence type="ECO:0000313" key="3">
    <source>
        <dbReference type="EMBL" id="KAA8631993.1"/>
    </source>
</evidence>
<organism evidence="3 4">
    <name type="scientific">Sordaria macrospora</name>
    <dbReference type="NCBI Taxonomy" id="5147"/>
    <lineage>
        <taxon>Eukaryota</taxon>
        <taxon>Fungi</taxon>
        <taxon>Dikarya</taxon>
        <taxon>Ascomycota</taxon>
        <taxon>Pezizomycotina</taxon>
        <taxon>Sordariomycetes</taxon>
        <taxon>Sordariomycetidae</taxon>
        <taxon>Sordariales</taxon>
        <taxon>Sordariaceae</taxon>
        <taxon>Sordaria</taxon>
    </lineage>
</organism>
<comment type="caution">
    <text evidence="3">The sequence shown here is derived from an EMBL/GenBank/DDBJ whole genome shotgun (WGS) entry which is preliminary data.</text>
</comment>
<gene>
    <name evidence="3" type="ORF">SMACR_06229</name>
</gene>
<evidence type="ECO:0000256" key="1">
    <source>
        <dbReference type="SAM" id="MobiDB-lite"/>
    </source>
</evidence>
<dbReference type="InterPro" id="IPR024630">
    <property type="entry name" value="Stc1"/>
</dbReference>
<name>A0A8S8ZPQ1_SORMA</name>
<proteinExistence type="predicted"/>
<dbReference type="OMA" id="EWQDRSA"/>
<protein>
    <recommendedName>
        <fullName evidence="2">Stc1 domain-containing protein</fullName>
    </recommendedName>
</protein>
<sequence length="374" mass="41089">MVAPSAKISAAQAKPGAASSAWSLGQPGQIRCENGREWQDRSAFNPKRLREYEEMRRTNKAVTPYRSFISCKAHSGHNPTDVQCVGGCHRILPLERFSKNSRRLRKFKCIDCTQHQLYLEPYATVPAPNTLLDTTEEEELAQARLRRKLKHDALQAALDYDDEEDESLYRDDQSVLSGVYGAGSIFSGAITGSRSVYSSRYSEAGTDYSGQLQPPHLRGENGSASTNALAARLNEDGSSLNGNGWGSQGFFSETYAAVSTSSNAGYAPSDALLTDGQSTLGPEDSGSVVAALEDDGEDNSPSTYNRKLIADHTTVTEFFETEEPWRADYGVKAGNWVKLPGRKTLPPVPEYIRHGVDDYDDDTYSWDGESEDEL</sequence>
<accession>A0A8S8ZPQ1</accession>
<reference evidence="3 4" key="1">
    <citation type="submission" date="2017-07" db="EMBL/GenBank/DDBJ databases">
        <title>Genome sequence of the Sordaria macrospora wild type strain R19027.</title>
        <authorList>
            <person name="Nowrousian M."/>
            <person name="Teichert I."/>
            <person name="Kueck U."/>
        </authorList>
    </citation>
    <scope>NUCLEOTIDE SEQUENCE [LARGE SCALE GENOMIC DNA]</scope>
    <source>
        <strain evidence="3 4">R19027</strain>
        <tissue evidence="3">Mycelium</tissue>
    </source>
</reference>
<evidence type="ECO:0000313" key="4">
    <source>
        <dbReference type="Proteomes" id="UP000433876"/>
    </source>
</evidence>
<dbReference type="VEuPathDB" id="FungiDB:SMAC_06229"/>
<dbReference type="Pfam" id="PF12898">
    <property type="entry name" value="Stc1"/>
    <property type="match status" value="1"/>
</dbReference>
<evidence type="ECO:0000259" key="2">
    <source>
        <dbReference type="Pfam" id="PF12898"/>
    </source>
</evidence>
<dbReference type="EMBL" id="NMPR01000064">
    <property type="protein sequence ID" value="KAA8631993.1"/>
    <property type="molecule type" value="Genomic_DNA"/>
</dbReference>